<evidence type="ECO:0000256" key="1">
    <source>
        <dbReference type="SAM" id="SignalP"/>
    </source>
</evidence>
<organism evidence="2 3">
    <name type="scientific">Brotocaccenecus cirricatena</name>
    <dbReference type="NCBI Taxonomy" id="3064195"/>
    <lineage>
        <taxon>Bacteria</taxon>
        <taxon>Bacillati</taxon>
        <taxon>Bacillota</taxon>
        <taxon>Clostridia</taxon>
        <taxon>Eubacteriales</taxon>
        <taxon>Oscillospiraceae</taxon>
        <taxon>Brotocaccenecus</taxon>
    </lineage>
</organism>
<proteinExistence type="predicted"/>
<dbReference type="EMBL" id="JAJEPW010000016">
    <property type="protein sequence ID" value="MCC2129276.1"/>
    <property type="molecule type" value="Genomic_DNA"/>
</dbReference>
<dbReference type="Proteomes" id="UP001199319">
    <property type="component" value="Unassembled WGS sequence"/>
</dbReference>
<reference evidence="2" key="1">
    <citation type="submission" date="2021-10" db="EMBL/GenBank/DDBJ databases">
        <title>Anaerobic single-cell dispensing facilitates the cultivation of human gut bacteria.</title>
        <authorList>
            <person name="Afrizal A."/>
        </authorList>
    </citation>
    <scope>NUCLEOTIDE SEQUENCE</scope>
    <source>
        <strain evidence="2">CLA-AA-H272</strain>
    </source>
</reference>
<keyword evidence="1" id="KW-0732">Signal</keyword>
<comment type="caution">
    <text evidence="2">The sequence shown here is derived from an EMBL/GenBank/DDBJ whole genome shotgun (WGS) entry which is preliminary data.</text>
</comment>
<keyword evidence="3" id="KW-1185">Reference proteome</keyword>
<dbReference type="PROSITE" id="PS51257">
    <property type="entry name" value="PROKAR_LIPOPROTEIN"/>
    <property type="match status" value="1"/>
</dbReference>
<accession>A0AAE3DF63</accession>
<evidence type="ECO:0000313" key="2">
    <source>
        <dbReference type="EMBL" id="MCC2129276.1"/>
    </source>
</evidence>
<protein>
    <submittedName>
        <fullName evidence="2">Iron transporter</fullName>
    </submittedName>
</protein>
<dbReference type="AlphaFoldDB" id="A0AAE3DF63"/>
<gene>
    <name evidence="2" type="ORF">LKD37_07060</name>
</gene>
<dbReference type="RefSeq" id="WP_302928556.1">
    <property type="nucleotide sequence ID" value="NZ_JAJEPW010000016.1"/>
</dbReference>
<feature type="signal peptide" evidence="1">
    <location>
        <begin position="1"/>
        <end position="20"/>
    </location>
</feature>
<evidence type="ECO:0000313" key="3">
    <source>
        <dbReference type="Proteomes" id="UP001199319"/>
    </source>
</evidence>
<name>A0AAE3DF63_9FIRM</name>
<sequence length="278" mass="29478">MKKFLSCLLALLMTASLLTGCGQQKTDDNNGGDVAEPALADGTYTADFNTDSSMFHANETCDGKGVLTVKDGQMTIHVSLASTSIVNLFPGLKEDAQKDGAVLLQPTKDTVTYPDGLTETVNGFDIPVPALDTEFDVALIGKKGVWYDHKVSVSNPVLKEDDGDDAAAIALADGTYTIEVGFEGGSGKSHVLTPCTLKVENGAATATIVWSSQKYDYMLVDGQRYDVLTTEGGSTFEIPVRALDTPLTVIGDTTAMSTPHEIEYTLTFDSTTVVEAAQ</sequence>
<feature type="chain" id="PRO_5041991391" evidence="1">
    <location>
        <begin position="21"/>
        <end position="278"/>
    </location>
</feature>